<proteinExistence type="predicted"/>
<feature type="transmembrane region" description="Helical" evidence="1">
    <location>
        <begin position="6"/>
        <end position="28"/>
    </location>
</feature>
<keyword evidence="1" id="KW-0812">Transmembrane</keyword>
<keyword evidence="1" id="KW-0472">Membrane</keyword>
<gene>
    <name evidence="2" type="ORF">LCGC14_0755100</name>
</gene>
<dbReference type="EMBL" id="LAZR01001841">
    <property type="protein sequence ID" value="KKN38271.1"/>
    <property type="molecule type" value="Genomic_DNA"/>
</dbReference>
<sequence>MDKYEAKFIFYAALVLVVLIGWGCLIGHTVGRYHAQRRADDGGGRHCISRKSWTLCPLCGRTQP</sequence>
<reference evidence="2" key="1">
    <citation type="journal article" date="2015" name="Nature">
        <title>Complex archaea that bridge the gap between prokaryotes and eukaryotes.</title>
        <authorList>
            <person name="Spang A."/>
            <person name="Saw J.H."/>
            <person name="Jorgensen S.L."/>
            <person name="Zaremba-Niedzwiedzka K."/>
            <person name="Martijn J."/>
            <person name="Lind A.E."/>
            <person name="van Eijk R."/>
            <person name="Schleper C."/>
            <person name="Guy L."/>
            <person name="Ettema T.J."/>
        </authorList>
    </citation>
    <scope>NUCLEOTIDE SEQUENCE</scope>
</reference>
<dbReference type="AlphaFoldDB" id="A0A0F9SN18"/>
<comment type="caution">
    <text evidence="2">The sequence shown here is derived from an EMBL/GenBank/DDBJ whole genome shotgun (WGS) entry which is preliminary data.</text>
</comment>
<evidence type="ECO:0000313" key="2">
    <source>
        <dbReference type="EMBL" id="KKN38271.1"/>
    </source>
</evidence>
<name>A0A0F9SN18_9ZZZZ</name>
<accession>A0A0F9SN18</accession>
<keyword evidence="1" id="KW-1133">Transmembrane helix</keyword>
<evidence type="ECO:0000256" key="1">
    <source>
        <dbReference type="SAM" id="Phobius"/>
    </source>
</evidence>
<protein>
    <submittedName>
        <fullName evidence="2">Uncharacterized protein</fullName>
    </submittedName>
</protein>
<organism evidence="2">
    <name type="scientific">marine sediment metagenome</name>
    <dbReference type="NCBI Taxonomy" id="412755"/>
    <lineage>
        <taxon>unclassified sequences</taxon>
        <taxon>metagenomes</taxon>
        <taxon>ecological metagenomes</taxon>
    </lineage>
</organism>